<dbReference type="STRING" id="1226327.SAMN05421732_101722"/>
<proteinExistence type="predicted"/>
<evidence type="ECO:0000313" key="1">
    <source>
        <dbReference type="EMBL" id="SDB89525.1"/>
    </source>
</evidence>
<evidence type="ECO:0000313" key="2">
    <source>
        <dbReference type="Proteomes" id="UP000243468"/>
    </source>
</evidence>
<dbReference type="AlphaFoldDB" id="A0A1G6H6H2"/>
<accession>A0A1G6H6H2</accession>
<sequence length="65" mass="7597">MSLPAQDLDQYEALFKTYNMKVVRSVQHKTEHRMSGRWILIGSAENHKKLTAYLLNDSNIQELSF</sequence>
<organism evidence="1 2">
    <name type="scientific">Acinetobacter kookii</name>
    <dbReference type="NCBI Taxonomy" id="1226327"/>
    <lineage>
        <taxon>Bacteria</taxon>
        <taxon>Pseudomonadati</taxon>
        <taxon>Pseudomonadota</taxon>
        <taxon>Gammaproteobacteria</taxon>
        <taxon>Moraxellales</taxon>
        <taxon>Moraxellaceae</taxon>
        <taxon>Acinetobacter</taxon>
    </lineage>
</organism>
<name>A0A1G6H6H2_9GAMM</name>
<gene>
    <name evidence="1" type="ORF">SAMN05421732_101722</name>
</gene>
<protein>
    <submittedName>
        <fullName evidence="1">Uncharacterized protein</fullName>
    </submittedName>
</protein>
<keyword evidence="2" id="KW-1185">Reference proteome</keyword>
<dbReference type="Proteomes" id="UP000243468">
    <property type="component" value="Unassembled WGS sequence"/>
</dbReference>
<dbReference type="EMBL" id="FMYO01000001">
    <property type="protein sequence ID" value="SDB89525.1"/>
    <property type="molecule type" value="Genomic_DNA"/>
</dbReference>
<reference evidence="2" key="1">
    <citation type="submission" date="2016-09" db="EMBL/GenBank/DDBJ databases">
        <authorList>
            <person name="Varghese N."/>
            <person name="Submissions S."/>
        </authorList>
    </citation>
    <scope>NUCLEOTIDE SEQUENCE [LARGE SCALE GENOMIC DNA]</scope>
    <source>
        <strain evidence="2">ANC 4667</strain>
    </source>
</reference>